<dbReference type="AlphaFoldDB" id="A0A2N6CTE1"/>
<sequence>MRTHQIKTCLQVVERSLILLLCEGGPPAPHQNQTQQRCADAPHICQNKKLHNRITSGDAADKFGASYLALLII</sequence>
<dbReference type="EMBL" id="PKUN01000025">
    <property type="protein sequence ID" value="PLX60391.1"/>
    <property type="molecule type" value="Genomic_DNA"/>
</dbReference>
<proteinExistence type="predicted"/>
<dbReference type="Proteomes" id="UP000235015">
    <property type="component" value="Unassembled WGS sequence"/>
</dbReference>
<name>A0A2N6CTE1_9GAMM</name>
<gene>
    <name evidence="1" type="ORF">C0630_16510</name>
</gene>
<reference evidence="1 2" key="1">
    <citation type="submission" date="2017-11" db="EMBL/GenBank/DDBJ databases">
        <title>Genome-resolved metagenomics identifies genetic mobility, metabolic interactions, and unexpected diversity in perchlorate-reducing communities.</title>
        <authorList>
            <person name="Barnum T.P."/>
            <person name="Figueroa I.A."/>
            <person name="Carlstrom C.I."/>
            <person name="Lucas L.N."/>
            <person name="Engelbrektson A.L."/>
            <person name="Coates J.D."/>
        </authorList>
    </citation>
    <scope>NUCLEOTIDE SEQUENCE [LARGE SCALE GENOMIC DNA]</scope>
    <source>
        <strain evidence="1">BM301</strain>
    </source>
</reference>
<accession>A0A2N6CTE1</accession>
<evidence type="ECO:0000313" key="1">
    <source>
        <dbReference type="EMBL" id="PLX60391.1"/>
    </source>
</evidence>
<comment type="caution">
    <text evidence="1">The sequence shown here is derived from an EMBL/GenBank/DDBJ whole genome shotgun (WGS) entry which is preliminary data.</text>
</comment>
<organism evidence="1 2">
    <name type="scientific">Sedimenticola selenatireducens</name>
    <dbReference type="NCBI Taxonomy" id="191960"/>
    <lineage>
        <taxon>Bacteria</taxon>
        <taxon>Pseudomonadati</taxon>
        <taxon>Pseudomonadota</taxon>
        <taxon>Gammaproteobacteria</taxon>
        <taxon>Chromatiales</taxon>
        <taxon>Sedimenticolaceae</taxon>
        <taxon>Sedimenticola</taxon>
    </lineage>
</organism>
<evidence type="ECO:0000313" key="2">
    <source>
        <dbReference type="Proteomes" id="UP000235015"/>
    </source>
</evidence>
<protein>
    <submittedName>
        <fullName evidence="1">Uncharacterized protein</fullName>
    </submittedName>
</protein>